<proteinExistence type="predicted"/>
<evidence type="ECO:0000259" key="5">
    <source>
        <dbReference type="Pfam" id="PF12012"/>
    </source>
</evidence>
<dbReference type="Proteomes" id="UP001152795">
    <property type="component" value="Unassembled WGS sequence"/>
</dbReference>
<accession>A0A6S7IER6</accession>
<dbReference type="GO" id="GO:0015074">
    <property type="term" value="P:DNA integration"/>
    <property type="evidence" value="ECO:0007669"/>
    <property type="project" value="InterPro"/>
</dbReference>
<dbReference type="InterPro" id="IPR013762">
    <property type="entry name" value="Integrase-like_cat_sf"/>
</dbReference>
<keyword evidence="7" id="KW-1185">Reference proteome</keyword>
<feature type="domain" description="ZMYM2-like/QRICH1 C-terminal" evidence="5">
    <location>
        <begin position="54"/>
        <end position="125"/>
    </location>
</feature>
<dbReference type="PANTHER" id="PTHR46963">
    <property type="entry name" value="SIMILAR TO RIKEN CDNA E130308A19"/>
    <property type="match status" value="1"/>
</dbReference>
<dbReference type="EMBL" id="CACRXK020008410">
    <property type="protein sequence ID" value="CAB4014690.1"/>
    <property type="molecule type" value="Genomic_DNA"/>
</dbReference>
<dbReference type="InterPro" id="IPR042838">
    <property type="entry name" value="KIAA1958"/>
</dbReference>
<dbReference type="OrthoDB" id="6155587at2759"/>
<dbReference type="GO" id="GO:0003677">
    <property type="term" value="F:DNA binding"/>
    <property type="evidence" value="ECO:0007669"/>
    <property type="project" value="InterPro"/>
</dbReference>
<protein>
    <submittedName>
        <fullName evidence="6">Zinc finger MYM-type 3</fullName>
    </submittedName>
</protein>
<sequence>MIEFCDSLDSQMKELSSEGIGVHVKKAEPFSYDEEEMLWQKGAFGGLKHRKFGARFVEYHASEVNEERCVIHVFKKYMTKRDKDVDSPFDVLYLKPKKVKEENAVWYYKTPAGYNTLRKVVKNLCKEAGIPWYKTNHSLRATTATRGVDMGSQKNWSWKQWSQKSGVSTLLPTSK</sequence>
<gene>
    <name evidence="6" type="ORF">PACLA_8A048606</name>
</gene>
<name>A0A6S7IER6_PARCT</name>
<dbReference type="GO" id="GO:0006310">
    <property type="term" value="P:DNA recombination"/>
    <property type="evidence" value="ECO:0007669"/>
    <property type="project" value="UniProtKB-KW"/>
</dbReference>
<dbReference type="InterPro" id="IPR011010">
    <property type="entry name" value="DNA_brk_join_enz"/>
</dbReference>
<evidence type="ECO:0000256" key="4">
    <source>
        <dbReference type="ARBA" id="ARBA00023172"/>
    </source>
</evidence>
<dbReference type="PANTHER" id="PTHR46963:SF2">
    <property type="match status" value="1"/>
</dbReference>
<keyword evidence="3" id="KW-0832">Ubl conjugation</keyword>
<evidence type="ECO:0000256" key="3">
    <source>
        <dbReference type="ARBA" id="ARBA00022843"/>
    </source>
</evidence>
<dbReference type="Gene3D" id="1.10.443.10">
    <property type="entry name" value="Intergrase catalytic core"/>
    <property type="match status" value="1"/>
</dbReference>
<dbReference type="Pfam" id="PF12012">
    <property type="entry name" value="DUF3504"/>
    <property type="match status" value="1"/>
</dbReference>
<evidence type="ECO:0000256" key="2">
    <source>
        <dbReference type="ARBA" id="ARBA00022553"/>
    </source>
</evidence>
<keyword evidence="4" id="KW-0233">DNA recombination</keyword>
<evidence type="ECO:0000256" key="1">
    <source>
        <dbReference type="ARBA" id="ARBA00022499"/>
    </source>
</evidence>
<keyword evidence="2" id="KW-0597">Phosphoprotein</keyword>
<reference evidence="6" key="1">
    <citation type="submission" date="2020-04" db="EMBL/GenBank/DDBJ databases">
        <authorList>
            <person name="Alioto T."/>
            <person name="Alioto T."/>
            <person name="Gomez Garrido J."/>
        </authorList>
    </citation>
    <scope>NUCLEOTIDE SEQUENCE</scope>
    <source>
        <strain evidence="6">A484AB</strain>
    </source>
</reference>
<dbReference type="SUPFAM" id="SSF56349">
    <property type="entry name" value="DNA breaking-rejoining enzymes"/>
    <property type="match status" value="1"/>
</dbReference>
<dbReference type="AlphaFoldDB" id="A0A6S7IER6"/>
<dbReference type="InterPro" id="IPR021893">
    <property type="entry name" value="ZMYM2-like_C"/>
</dbReference>
<evidence type="ECO:0000313" key="7">
    <source>
        <dbReference type="Proteomes" id="UP001152795"/>
    </source>
</evidence>
<comment type="caution">
    <text evidence="6">The sequence shown here is derived from an EMBL/GenBank/DDBJ whole genome shotgun (WGS) entry which is preliminary data.</text>
</comment>
<keyword evidence="1" id="KW-1017">Isopeptide bond</keyword>
<organism evidence="6 7">
    <name type="scientific">Paramuricea clavata</name>
    <name type="common">Red gorgonian</name>
    <name type="synonym">Violescent sea-whip</name>
    <dbReference type="NCBI Taxonomy" id="317549"/>
    <lineage>
        <taxon>Eukaryota</taxon>
        <taxon>Metazoa</taxon>
        <taxon>Cnidaria</taxon>
        <taxon>Anthozoa</taxon>
        <taxon>Octocorallia</taxon>
        <taxon>Malacalcyonacea</taxon>
        <taxon>Plexauridae</taxon>
        <taxon>Paramuricea</taxon>
    </lineage>
</organism>
<evidence type="ECO:0000313" key="6">
    <source>
        <dbReference type="EMBL" id="CAB4014690.1"/>
    </source>
</evidence>